<dbReference type="Proteomes" id="UP001430455">
    <property type="component" value="Unassembled WGS sequence"/>
</dbReference>
<feature type="transmembrane region" description="Helical" evidence="6">
    <location>
        <begin position="156"/>
        <end position="179"/>
    </location>
</feature>
<evidence type="ECO:0000313" key="7">
    <source>
        <dbReference type="EMBL" id="MBX0295276.1"/>
    </source>
</evidence>
<dbReference type="PANTHER" id="PTHR30213">
    <property type="entry name" value="INNER MEMBRANE PROTEIN YHJD"/>
    <property type="match status" value="1"/>
</dbReference>
<evidence type="ECO:0000256" key="1">
    <source>
        <dbReference type="ARBA" id="ARBA00004651"/>
    </source>
</evidence>
<sequence>MADWRSASETVLDIVRTSINRDIQYPAAALAYYGFVSLLPLLVILLAVLGESAATEVQAVALEYLTPAARELVLDALTDSRGRVGATLFAVVVLLWSGANITAGFQTVVEDVEGEIDRSLTGHLRDGVGVLGSLVFGIVSVLLVSALFVLLPEAPFVLTGGLVALPVALTASFLPLYYLPSRDIDSLSTAAPGAVTAAIGWTGLLAGIRFYAENAGSYAIFGVLSGVILILTSLYAAAALLMIGHVVNATLSDVIAPLRRDR</sequence>
<dbReference type="Pfam" id="PF03631">
    <property type="entry name" value="Virul_fac_BrkB"/>
    <property type="match status" value="1"/>
</dbReference>
<keyword evidence="8" id="KW-1185">Reference proteome</keyword>
<gene>
    <name evidence="7" type="ORF">EGH23_10325</name>
</gene>
<evidence type="ECO:0000256" key="4">
    <source>
        <dbReference type="ARBA" id="ARBA00022989"/>
    </source>
</evidence>
<comment type="caution">
    <text evidence="7">The sequence shown here is derived from an EMBL/GenBank/DDBJ whole genome shotgun (WGS) entry which is preliminary data.</text>
</comment>
<keyword evidence="5 6" id="KW-0472">Membrane</keyword>
<keyword evidence="3 6" id="KW-0812">Transmembrane</keyword>
<evidence type="ECO:0000313" key="8">
    <source>
        <dbReference type="Proteomes" id="UP001430455"/>
    </source>
</evidence>
<evidence type="ECO:0000256" key="5">
    <source>
        <dbReference type="ARBA" id="ARBA00023136"/>
    </source>
</evidence>
<accession>A0AAW4PBK6</accession>
<dbReference type="InterPro" id="IPR017039">
    <property type="entry name" value="Virul_fac_BrkB"/>
</dbReference>
<dbReference type="RefSeq" id="WP_220579932.1">
    <property type="nucleotide sequence ID" value="NZ_RKLT01000003.1"/>
</dbReference>
<comment type="subcellular location">
    <subcellularLocation>
        <location evidence="1">Cell membrane</location>
        <topology evidence="1">Multi-pass membrane protein</topology>
    </subcellularLocation>
</comment>
<evidence type="ECO:0000256" key="3">
    <source>
        <dbReference type="ARBA" id="ARBA00022692"/>
    </source>
</evidence>
<keyword evidence="4 6" id="KW-1133">Transmembrane helix</keyword>
<evidence type="ECO:0000256" key="2">
    <source>
        <dbReference type="ARBA" id="ARBA00022475"/>
    </source>
</evidence>
<protein>
    <submittedName>
        <fullName evidence="7">YihY/virulence factor BrkB family protein</fullName>
    </submittedName>
</protein>
<organism evidence="7 8">
    <name type="scientific">Haloarcula nitratireducens</name>
    <dbReference type="NCBI Taxonomy" id="2487749"/>
    <lineage>
        <taxon>Archaea</taxon>
        <taxon>Methanobacteriati</taxon>
        <taxon>Methanobacteriota</taxon>
        <taxon>Stenosarchaea group</taxon>
        <taxon>Halobacteria</taxon>
        <taxon>Halobacteriales</taxon>
        <taxon>Haloarculaceae</taxon>
        <taxon>Haloarcula</taxon>
    </lineage>
</organism>
<keyword evidence="2" id="KW-1003">Cell membrane</keyword>
<dbReference type="AlphaFoldDB" id="A0AAW4PBK6"/>
<dbReference type="PIRSF" id="PIRSF035875">
    <property type="entry name" value="RNase_BN"/>
    <property type="match status" value="1"/>
</dbReference>
<name>A0AAW4PBK6_9EURY</name>
<feature type="transmembrane region" description="Helical" evidence="6">
    <location>
        <begin position="30"/>
        <end position="49"/>
    </location>
</feature>
<feature type="transmembrane region" description="Helical" evidence="6">
    <location>
        <begin position="218"/>
        <end position="243"/>
    </location>
</feature>
<reference evidence="7 8" key="1">
    <citation type="submission" date="2021-06" db="EMBL/GenBank/DDBJ databases">
        <title>Halomicroarcula sp. a new haloarchaeum isolated from saline soil.</title>
        <authorList>
            <person name="Duran-Viseras A."/>
            <person name="Sanchez-Porro C."/>
            <person name="Ventosa A."/>
        </authorList>
    </citation>
    <scope>NUCLEOTIDE SEQUENCE [LARGE SCALE GENOMIC DNA]</scope>
    <source>
        <strain evidence="7 8">F27</strain>
    </source>
</reference>
<dbReference type="GO" id="GO:0005886">
    <property type="term" value="C:plasma membrane"/>
    <property type="evidence" value="ECO:0007669"/>
    <property type="project" value="UniProtKB-SubCell"/>
</dbReference>
<dbReference type="PANTHER" id="PTHR30213:SF0">
    <property type="entry name" value="UPF0761 MEMBRANE PROTEIN YIHY"/>
    <property type="match status" value="1"/>
</dbReference>
<feature type="transmembrane region" description="Helical" evidence="6">
    <location>
        <begin position="191"/>
        <end position="212"/>
    </location>
</feature>
<proteinExistence type="predicted"/>
<dbReference type="EMBL" id="RKLT01000003">
    <property type="protein sequence ID" value="MBX0295276.1"/>
    <property type="molecule type" value="Genomic_DNA"/>
</dbReference>
<feature type="transmembrane region" description="Helical" evidence="6">
    <location>
        <begin position="128"/>
        <end position="150"/>
    </location>
</feature>
<evidence type="ECO:0000256" key="6">
    <source>
        <dbReference type="SAM" id="Phobius"/>
    </source>
</evidence>